<dbReference type="RefSeq" id="XP_024311925.1">
    <property type="nucleotide sequence ID" value="XM_024456157.1"/>
</dbReference>
<evidence type="ECO:0000256" key="2">
    <source>
        <dbReference type="SAM" id="MobiDB-lite"/>
    </source>
</evidence>
<dbReference type="KEGG" id="bdi:112269430"/>
<dbReference type="EMBL" id="CM000884">
    <property type="protein sequence ID" value="PNT62152.1"/>
    <property type="molecule type" value="Genomic_DNA"/>
</dbReference>
<evidence type="ECO:0000313" key="5">
    <source>
        <dbReference type="EnsemblPlants" id="PNT62152"/>
    </source>
</evidence>
<feature type="domain" description="DUF6598" evidence="3">
    <location>
        <begin position="247"/>
        <end position="301"/>
    </location>
</feature>
<proteinExistence type="predicted"/>
<dbReference type="PANTHER" id="PTHR33065">
    <property type="entry name" value="OS07G0486400 PROTEIN"/>
    <property type="match status" value="1"/>
</dbReference>
<evidence type="ECO:0000256" key="1">
    <source>
        <dbReference type="SAM" id="Coils"/>
    </source>
</evidence>
<dbReference type="AlphaFoldDB" id="A0A2K2CJE1"/>
<feature type="coiled-coil region" evidence="1">
    <location>
        <begin position="173"/>
        <end position="203"/>
    </location>
</feature>
<dbReference type="EnsemblPlants" id="PNT62152">
    <property type="protein sequence ID" value="PNT62152"/>
    <property type="gene ID" value="BRADI_5g26332v3"/>
</dbReference>
<reference evidence="4 5" key="1">
    <citation type="journal article" date="2010" name="Nature">
        <title>Genome sequencing and analysis of the model grass Brachypodium distachyon.</title>
        <authorList>
            <consortium name="International Brachypodium Initiative"/>
        </authorList>
    </citation>
    <scope>NUCLEOTIDE SEQUENCE [LARGE SCALE GENOMIC DNA]</scope>
    <source>
        <strain evidence="4 5">Bd21</strain>
    </source>
</reference>
<evidence type="ECO:0000313" key="4">
    <source>
        <dbReference type="EMBL" id="PNT62152.1"/>
    </source>
</evidence>
<dbReference type="Pfam" id="PF20241">
    <property type="entry name" value="DUF6598"/>
    <property type="match status" value="1"/>
</dbReference>
<organism evidence="4">
    <name type="scientific">Brachypodium distachyon</name>
    <name type="common">Purple false brome</name>
    <name type="synonym">Trachynia distachya</name>
    <dbReference type="NCBI Taxonomy" id="15368"/>
    <lineage>
        <taxon>Eukaryota</taxon>
        <taxon>Viridiplantae</taxon>
        <taxon>Streptophyta</taxon>
        <taxon>Embryophyta</taxon>
        <taxon>Tracheophyta</taxon>
        <taxon>Spermatophyta</taxon>
        <taxon>Magnoliopsida</taxon>
        <taxon>Liliopsida</taxon>
        <taxon>Poales</taxon>
        <taxon>Poaceae</taxon>
        <taxon>BOP clade</taxon>
        <taxon>Pooideae</taxon>
        <taxon>Stipodae</taxon>
        <taxon>Brachypodieae</taxon>
        <taxon>Brachypodium</taxon>
    </lineage>
</organism>
<evidence type="ECO:0000313" key="6">
    <source>
        <dbReference type="Proteomes" id="UP000008810"/>
    </source>
</evidence>
<gene>
    <name evidence="5" type="primary">LOC112269430</name>
    <name evidence="4" type="ORF">BRADI_5g26332v3</name>
</gene>
<reference evidence="5" key="3">
    <citation type="submission" date="2018-08" db="UniProtKB">
        <authorList>
            <consortium name="EnsemblPlants"/>
        </authorList>
    </citation>
    <scope>IDENTIFICATION</scope>
    <source>
        <strain evidence="5">cv. Bd21</strain>
    </source>
</reference>
<dbReference type="Proteomes" id="UP000008810">
    <property type="component" value="Chromosome 5"/>
</dbReference>
<feature type="region of interest" description="Disordered" evidence="2">
    <location>
        <begin position="85"/>
        <end position="104"/>
    </location>
</feature>
<keyword evidence="6" id="KW-1185">Reference proteome</keyword>
<evidence type="ECO:0000259" key="3">
    <source>
        <dbReference type="Pfam" id="PF20241"/>
    </source>
</evidence>
<name>A0A2K2CJE1_BRADI</name>
<dbReference type="PANTHER" id="PTHR33065:SF158">
    <property type="entry name" value="DUF6598 DOMAIN-CONTAINING PROTEIN"/>
    <property type="match status" value="1"/>
</dbReference>
<dbReference type="GeneID" id="112269430"/>
<reference evidence="4" key="2">
    <citation type="submission" date="2017-06" db="EMBL/GenBank/DDBJ databases">
        <title>WGS assembly of Brachypodium distachyon.</title>
        <authorList>
            <consortium name="The International Brachypodium Initiative"/>
            <person name="Lucas S."/>
            <person name="Harmon-Smith M."/>
            <person name="Lail K."/>
            <person name="Tice H."/>
            <person name="Grimwood J."/>
            <person name="Bruce D."/>
            <person name="Barry K."/>
            <person name="Shu S."/>
            <person name="Lindquist E."/>
            <person name="Wang M."/>
            <person name="Pitluck S."/>
            <person name="Vogel J.P."/>
            <person name="Garvin D.F."/>
            <person name="Mockler T.C."/>
            <person name="Schmutz J."/>
            <person name="Rokhsar D."/>
            <person name="Bevan M.W."/>
        </authorList>
    </citation>
    <scope>NUCLEOTIDE SEQUENCE</scope>
    <source>
        <strain evidence="4">Bd21</strain>
    </source>
</reference>
<dbReference type="Gramene" id="PNT62152">
    <property type="protein sequence ID" value="PNT62152"/>
    <property type="gene ID" value="BRADI_5g26332v3"/>
</dbReference>
<protein>
    <recommendedName>
        <fullName evidence="3">DUF6598 domain-containing protein</fullName>
    </recommendedName>
</protein>
<dbReference type="InterPro" id="IPR046533">
    <property type="entry name" value="DUF6598"/>
</dbReference>
<accession>A0A2K2CJE1</accession>
<keyword evidence="1" id="KW-0175">Coiled coil</keyword>
<dbReference type="ExpressionAtlas" id="A0A2K2CJE1">
    <property type="expression patterns" value="baseline"/>
</dbReference>
<sequence length="321" mass="37193">MRWRWVPNSESSVSVRISLSMRSRASYGGIGLASWEKTRGGRLLRCTPWNTFLKRRSPAVLKRLFLEFVKGEAIKYAYGQEMNRGSCSSERPSEIQPPSNSQFNSEEVSEYQQDMIRPDCSSEIYPTEKLSIALKEAVADQMREVRKFQDEERRLRGWLIPYQPQELIKVEELIKEEETAELTESAKEEMDQEERLFEEYRRDWEWQATALRALGSFKDRTTLCPMQFTHFTDKQIRGLTGATGSVLQIYSIKIAAIKCESLNWPLHVYGEVTGRDRVDRNRNILFSRYRSNCQELTIDARSFSAPDWPISGNCDGQSGVL</sequence>